<dbReference type="GO" id="GO:0006508">
    <property type="term" value="P:proteolysis"/>
    <property type="evidence" value="ECO:0007669"/>
    <property type="project" value="InterPro"/>
</dbReference>
<evidence type="ECO:0000259" key="12">
    <source>
        <dbReference type="PROSITE" id="PS50893"/>
    </source>
</evidence>
<evidence type="ECO:0000256" key="9">
    <source>
        <dbReference type="ARBA" id="ARBA00023136"/>
    </source>
</evidence>
<reference evidence="15 16" key="1">
    <citation type="submission" date="2018-11" db="EMBL/GenBank/DDBJ databases">
        <title>Genomic Encyclopedia of Type Strains, Phase IV (KMG-IV): sequencing the most valuable type-strain genomes for metagenomic binning, comparative biology and taxonomic classification.</title>
        <authorList>
            <person name="Goeker M."/>
        </authorList>
    </citation>
    <scope>NUCLEOTIDE SEQUENCE [LARGE SCALE GENOMIC DNA]</scope>
    <source>
        <strain evidence="15 16">DSM 100316</strain>
    </source>
</reference>
<gene>
    <name evidence="15" type="ORF">EDC56_0601</name>
</gene>
<dbReference type="FunFam" id="1.20.1560.10:FF:000056">
    <property type="entry name" value="Alpha-hemolysin translocation ATP-binding protein HlyB"/>
    <property type="match status" value="1"/>
</dbReference>
<sequence>MDNNKDSGLLCLVAIARFHQLPVEPDQLAHQFAKPGQVFSDDDILLAAKSVTLKAKKLSLSIERLDDKFLPAIIKTVDDRYVILARTAKDSEGNRSFLMHDLAEQAPRSVDTAQLTALWSGELIALVRRQGFGESLQQKFDITWFIPSLVKYRRLFAEVIIASFFLQLFALMTPLFFQVVMDKVLVHRGFTTLDVLAVGFFVVVVFEAIIGGVRNYIFSHTTNRVDVELGSRLYHHLMSLPLAYFESRQVGQNVARVRELDTIRNFITGTALTLVVDLFFVFIFIAVMWYYSSLLTWVVLATIPCYVLLSIIITPMLRHRLDDKFKHGAANTAFLTESITGIGTVKAMAVEPQMRRKLEDHMSDYVHASFRSQNLNNVANQIAGLINKLMTLGIVWWGAHLVMAGELTVGQLIAFNMLAGRVSGPILKLVQLWQDFQQAGISVKRLGDILNTPREPGFNPNRSRLPSLQGAVSFDHVRFRYQADGPLILDDVHLQVKPGEVIGLVGRSGSGKSTITKLLQRLYAPEAGRVLVDGVDLSMMDTVWLRKQIGVVLQENFLFNRSVRENIALSDPAVPMERVVAAAKMSGAHEFIADLPQGYDTMISEQGSNLSGGQRQRLAIARALITNPKILIFDEATSALDYESERIIQDNMAAISRGRTVFIIAHRLTTVRQCDRIVVMEKGVIVEQGSHTQLVAKGGHYARLNSYQQESPAQPTTRNDAAGVKA</sequence>
<dbReference type="RefSeq" id="WP_123711021.1">
    <property type="nucleotide sequence ID" value="NZ_RKHR01000003.1"/>
</dbReference>
<feature type="domain" description="ABC transporter" evidence="12">
    <location>
        <begin position="472"/>
        <end position="707"/>
    </location>
</feature>
<dbReference type="GO" id="GO:0005524">
    <property type="term" value="F:ATP binding"/>
    <property type="evidence" value="ECO:0007669"/>
    <property type="project" value="UniProtKB-KW"/>
</dbReference>
<dbReference type="Gene3D" id="1.20.1560.10">
    <property type="entry name" value="ABC transporter type 1, transmembrane domain"/>
    <property type="match status" value="1"/>
</dbReference>
<keyword evidence="16" id="KW-1185">Reference proteome</keyword>
<dbReference type="InterPro" id="IPR039421">
    <property type="entry name" value="Type_1_exporter"/>
</dbReference>
<evidence type="ECO:0000259" key="14">
    <source>
        <dbReference type="PROSITE" id="PS50990"/>
    </source>
</evidence>
<evidence type="ECO:0000256" key="5">
    <source>
        <dbReference type="ARBA" id="ARBA00022692"/>
    </source>
</evidence>
<dbReference type="GO" id="GO:0140359">
    <property type="term" value="F:ABC-type transporter activity"/>
    <property type="evidence" value="ECO:0007669"/>
    <property type="project" value="InterPro"/>
</dbReference>
<comment type="caution">
    <text evidence="15">The sequence shown here is derived from an EMBL/GenBank/DDBJ whole genome shotgun (WGS) entry which is preliminary data.</text>
</comment>
<proteinExistence type="inferred from homology"/>
<evidence type="ECO:0000256" key="6">
    <source>
        <dbReference type="ARBA" id="ARBA00022741"/>
    </source>
</evidence>
<dbReference type="Gene3D" id="3.40.50.300">
    <property type="entry name" value="P-loop containing nucleotide triphosphate hydrolases"/>
    <property type="match status" value="1"/>
</dbReference>
<feature type="domain" description="ABC transmembrane type-1" evidence="13">
    <location>
        <begin position="159"/>
        <end position="438"/>
    </location>
</feature>
<feature type="transmembrane region" description="Helical" evidence="11">
    <location>
        <begin position="266"/>
        <end position="291"/>
    </location>
</feature>
<evidence type="ECO:0000256" key="8">
    <source>
        <dbReference type="ARBA" id="ARBA00022989"/>
    </source>
</evidence>
<dbReference type="Gene3D" id="3.90.70.10">
    <property type="entry name" value="Cysteine proteinases"/>
    <property type="match status" value="1"/>
</dbReference>
<dbReference type="CDD" id="cd18588">
    <property type="entry name" value="ABC_6TM_CyaB_HlyB_like"/>
    <property type="match status" value="1"/>
</dbReference>
<keyword evidence="8 11" id="KW-1133">Transmembrane helix</keyword>
<keyword evidence="6" id="KW-0547">Nucleotide-binding</keyword>
<keyword evidence="5 11" id="KW-0812">Transmembrane</keyword>
<dbReference type="InterPro" id="IPR039395">
    <property type="entry name" value="Peptidase_C39-like_A"/>
</dbReference>
<keyword evidence="7 15" id="KW-0067">ATP-binding</keyword>
<feature type="domain" description="Peptidase C39" evidence="14">
    <location>
        <begin position="1"/>
        <end position="126"/>
    </location>
</feature>
<dbReference type="PANTHER" id="PTHR24221">
    <property type="entry name" value="ATP-BINDING CASSETTE SUB-FAMILY B"/>
    <property type="match status" value="1"/>
</dbReference>
<evidence type="ECO:0000313" key="16">
    <source>
        <dbReference type="Proteomes" id="UP000275394"/>
    </source>
</evidence>
<dbReference type="InterPro" id="IPR003593">
    <property type="entry name" value="AAA+_ATPase"/>
</dbReference>
<dbReference type="CDD" id="cd02417">
    <property type="entry name" value="Peptidase_C39_likeA"/>
    <property type="match status" value="1"/>
</dbReference>
<dbReference type="EMBL" id="RKHR01000003">
    <property type="protein sequence ID" value="ROS05079.1"/>
    <property type="molecule type" value="Genomic_DNA"/>
</dbReference>
<dbReference type="Pfam" id="PF00664">
    <property type="entry name" value="ABC_membrane"/>
    <property type="match status" value="1"/>
</dbReference>
<dbReference type="InterPro" id="IPR005074">
    <property type="entry name" value="Peptidase_C39"/>
</dbReference>
<dbReference type="InterPro" id="IPR011527">
    <property type="entry name" value="ABC1_TM_dom"/>
</dbReference>
<evidence type="ECO:0000256" key="3">
    <source>
        <dbReference type="ARBA" id="ARBA00022448"/>
    </source>
</evidence>
<dbReference type="GO" id="GO:0030253">
    <property type="term" value="P:protein secretion by the type I secretion system"/>
    <property type="evidence" value="ECO:0007669"/>
    <property type="project" value="InterPro"/>
</dbReference>
<feature type="compositionally biased region" description="Polar residues" evidence="10">
    <location>
        <begin position="707"/>
        <end position="719"/>
    </location>
</feature>
<dbReference type="PROSITE" id="PS50893">
    <property type="entry name" value="ABC_TRANSPORTER_2"/>
    <property type="match status" value="1"/>
</dbReference>
<protein>
    <submittedName>
        <fullName evidence="15">Subfamily B ATP-binding cassette protein HlyB/CyaB</fullName>
    </submittedName>
</protein>
<feature type="region of interest" description="Disordered" evidence="10">
    <location>
        <begin position="707"/>
        <end position="726"/>
    </location>
</feature>
<feature type="transmembrane region" description="Helical" evidence="11">
    <location>
        <begin position="189"/>
        <end position="210"/>
    </location>
</feature>
<accession>A0A3N2E051</accession>
<evidence type="ECO:0000256" key="1">
    <source>
        <dbReference type="ARBA" id="ARBA00004651"/>
    </source>
</evidence>
<dbReference type="NCBIfam" id="TIGR01846">
    <property type="entry name" value="type_I_sec_HlyB"/>
    <property type="match status" value="1"/>
</dbReference>
<evidence type="ECO:0000313" key="15">
    <source>
        <dbReference type="EMBL" id="ROS05079.1"/>
    </source>
</evidence>
<dbReference type="InterPro" id="IPR003439">
    <property type="entry name" value="ABC_transporter-like_ATP-bd"/>
</dbReference>
<dbReference type="SMART" id="SM00382">
    <property type="entry name" value="AAA"/>
    <property type="match status" value="1"/>
</dbReference>
<comment type="subcellular location">
    <subcellularLocation>
        <location evidence="1">Cell membrane</location>
        <topology evidence="1">Multi-pass membrane protein</topology>
    </subcellularLocation>
</comment>
<dbReference type="Pfam" id="PF00005">
    <property type="entry name" value="ABC_tran"/>
    <property type="match status" value="1"/>
</dbReference>
<dbReference type="InterPro" id="IPR027417">
    <property type="entry name" value="P-loop_NTPase"/>
</dbReference>
<dbReference type="AlphaFoldDB" id="A0A3N2E051"/>
<keyword evidence="4" id="KW-1003">Cell membrane</keyword>
<dbReference type="GO" id="GO:0005886">
    <property type="term" value="C:plasma membrane"/>
    <property type="evidence" value="ECO:0007669"/>
    <property type="project" value="UniProtKB-SubCell"/>
</dbReference>
<dbReference type="FunFam" id="3.40.50.300:FF:000299">
    <property type="entry name" value="ABC transporter ATP-binding protein/permease"/>
    <property type="match status" value="1"/>
</dbReference>
<dbReference type="Pfam" id="PF03412">
    <property type="entry name" value="Peptidase_C39"/>
    <property type="match status" value="1"/>
</dbReference>
<dbReference type="GO" id="GO:0030256">
    <property type="term" value="C:type I protein secretion system complex"/>
    <property type="evidence" value="ECO:0007669"/>
    <property type="project" value="InterPro"/>
</dbReference>
<dbReference type="SUPFAM" id="SSF90123">
    <property type="entry name" value="ABC transporter transmembrane region"/>
    <property type="match status" value="1"/>
</dbReference>
<dbReference type="GO" id="GO:0016887">
    <property type="term" value="F:ATP hydrolysis activity"/>
    <property type="evidence" value="ECO:0007669"/>
    <property type="project" value="InterPro"/>
</dbReference>
<comment type="similarity">
    <text evidence="2">Belongs to the ABC transporter superfamily. Protein-1 exporter (TC 3.A.1.109) family.</text>
</comment>
<dbReference type="PROSITE" id="PS00211">
    <property type="entry name" value="ABC_TRANSPORTER_1"/>
    <property type="match status" value="1"/>
</dbReference>
<keyword evidence="3" id="KW-0813">Transport</keyword>
<dbReference type="InterPro" id="IPR017871">
    <property type="entry name" value="ABC_transporter-like_CS"/>
</dbReference>
<organism evidence="15 16">
    <name type="scientific">Sinobacterium caligoides</name>
    <dbReference type="NCBI Taxonomy" id="933926"/>
    <lineage>
        <taxon>Bacteria</taxon>
        <taxon>Pseudomonadati</taxon>
        <taxon>Pseudomonadota</taxon>
        <taxon>Gammaproteobacteria</taxon>
        <taxon>Cellvibrionales</taxon>
        <taxon>Spongiibacteraceae</taxon>
        <taxon>Sinobacterium</taxon>
    </lineage>
</organism>
<name>A0A3N2E051_9GAMM</name>
<feature type="transmembrane region" description="Helical" evidence="11">
    <location>
        <begin position="155"/>
        <end position="177"/>
    </location>
</feature>
<dbReference type="PROSITE" id="PS50990">
    <property type="entry name" value="PEPTIDASE_C39"/>
    <property type="match status" value="1"/>
</dbReference>
<evidence type="ECO:0000256" key="10">
    <source>
        <dbReference type="SAM" id="MobiDB-lite"/>
    </source>
</evidence>
<dbReference type="PANTHER" id="PTHR24221:SF647">
    <property type="entry name" value="BLL6336 PROTEIN"/>
    <property type="match status" value="1"/>
</dbReference>
<dbReference type="InterPro" id="IPR036640">
    <property type="entry name" value="ABC1_TM_sf"/>
</dbReference>
<dbReference type="Proteomes" id="UP000275394">
    <property type="component" value="Unassembled WGS sequence"/>
</dbReference>
<evidence type="ECO:0000256" key="4">
    <source>
        <dbReference type="ARBA" id="ARBA00022475"/>
    </source>
</evidence>
<dbReference type="OrthoDB" id="9806127at2"/>
<evidence type="ECO:0000259" key="13">
    <source>
        <dbReference type="PROSITE" id="PS50929"/>
    </source>
</evidence>
<dbReference type="SUPFAM" id="SSF52540">
    <property type="entry name" value="P-loop containing nucleoside triphosphate hydrolases"/>
    <property type="match status" value="1"/>
</dbReference>
<feature type="transmembrane region" description="Helical" evidence="11">
    <location>
        <begin position="297"/>
        <end position="317"/>
    </location>
</feature>
<evidence type="ECO:0000256" key="11">
    <source>
        <dbReference type="SAM" id="Phobius"/>
    </source>
</evidence>
<dbReference type="InterPro" id="IPR010132">
    <property type="entry name" value="ATPase_T1SS_HlyB"/>
</dbReference>
<evidence type="ECO:0000256" key="2">
    <source>
        <dbReference type="ARBA" id="ARBA00006025"/>
    </source>
</evidence>
<evidence type="ECO:0000256" key="7">
    <source>
        <dbReference type="ARBA" id="ARBA00022840"/>
    </source>
</evidence>
<dbReference type="GO" id="GO:0008233">
    <property type="term" value="F:peptidase activity"/>
    <property type="evidence" value="ECO:0007669"/>
    <property type="project" value="InterPro"/>
</dbReference>
<dbReference type="PROSITE" id="PS50929">
    <property type="entry name" value="ABC_TM1F"/>
    <property type="match status" value="1"/>
</dbReference>
<dbReference type="GO" id="GO:0034040">
    <property type="term" value="F:ATPase-coupled lipid transmembrane transporter activity"/>
    <property type="evidence" value="ECO:0007669"/>
    <property type="project" value="TreeGrafter"/>
</dbReference>
<keyword evidence="9 11" id="KW-0472">Membrane</keyword>